<dbReference type="Proteomes" id="UP001228905">
    <property type="component" value="Unassembled WGS sequence"/>
</dbReference>
<dbReference type="SUPFAM" id="SSF53474">
    <property type="entry name" value="alpha/beta-Hydrolases"/>
    <property type="match status" value="1"/>
</dbReference>
<evidence type="ECO:0000259" key="1">
    <source>
        <dbReference type="Pfam" id="PF12146"/>
    </source>
</evidence>
<dbReference type="GO" id="GO:0004622">
    <property type="term" value="F:phosphatidylcholine lysophospholipase activity"/>
    <property type="evidence" value="ECO:0007669"/>
    <property type="project" value="UniProtKB-EC"/>
</dbReference>
<proteinExistence type="predicted"/>
<dbReference type="EMBL" id="JAUSVS010000003">
    <property type="protein sequence ID" value="MDQ0464518.1"/>
    <property type="molecule type" value="Genomic_DNA"/>
</dbReference>
<reference evidence="2 3" key="1">
    <citation type="submission" date="2023-07" db="EMBL/GenBank/DDBJ databases">
        <title>Genomic Encyclopedia of Type Strains, Phase IV (KMG-IV): sequencing the most valuable type-strain genomes for metagenomic binning, comparative biology and taxonomic classification.</title>
        <authorList>
            <person name="Goeker M."/>
        </authorList>
    </citation>
    <scope>NUCLEOTIDE SEQUENCE [LARGE SCALE GENOMIC DNA]</scope>
    <source>
        <strain evidence="2 3">DSM 18695</strain>
    </source>
</reference>
<dbReference type="RefSeq" id="WP_307349253.1">
    <property type="nucleotide sequence ID" value="NZ_JAUSVS010000003.1"/>
</dbReference>
<accession>A0ABU0ITP2</accession>
<dbReference type="Pfam" id="PF12146">
    <property type="entry name" value="Hydrolase_4"/>
    <property type="match status" value="1"/>
</dbReference>
<dbReference type="Gene3D" id="3.40.50.1820">
    <property type="entry name" value="alpha/beta hydrolase"/>
    <property type="match status" value="1"/>
</dbReference>
<evidence type="ECO:0000313" key="2">
    <source>
        <dbReference type="EMBL" id="MDQ0464518.1"/>
    </source>
</evidence>
<protein>
    <submittedName>
        <fullName evidence="2">Lysophospholipase</fullName>
        <ecNumber evidence="2">3.1.1.5</ecNumber>
    </submittedName>
</protein>
<dbReference type="InterPro" id="IPR051044">
    <property type="entry name" value="MAG_DAG_Lipase"/>
</dbReference>
<organism evidence="2 3">
    <name type="scientific">Caulobacter ginsengisoli</name>
    <dbReference type="NCBI Taxonomy" id="400775"/>
    <lineage>
        <taxon>Bacteria</taxon>
        <taxon>Pseudomonadati</taxon>
        <taxon>Pseudomonadota</taxon>
        <taxon>Alphaproteobacteria</taxon>
        <taxon>Caulobacterales</taxon>
        <taxon>Caulobacteraceae</taxon>
        <taxon>Caulobacter</taxon>
    </lineage>
</organism>
<evidence type="ECO:0000313" key="3">
    <source>
        <dbReference type="Proteomes" id="UP001228905"/>
    </source>
</evidence>
<dbReference type="EC" id="3.1.1.5" evidence="2"/>
<name>A0ABU0ITP2_9CAUL</name>
<keyword evidence="3" id="KW-1185">Reference proteome</keyword>
<feature type="domain" description="Serine aminopeptidase S33" evidence="1">
    <location>
        <begin position="40"/>
        <end position="295"/>
    </location>
</feature>
<dbReference type="InterPro" id="IPR022742">
    <property type="entry name" value="Hydrolase_4"/>
</dbReference>
<comment type="caution">
    <text evidence="2">The sequence shown here is derived from an EMBL/GenBank/DDBJ whole genome shotgun (WGS) entry which is preliminary data.</text>
</comment>
<dbReference type="InterPro" id="IPR029058">
    <property type="entry name" value="AB_hydrolase_fold"/>
</dbReference>
<dbReference type="PANTHER" id="PTHR11614">
    <property type="entry name" value="PHOSPHOLIPASE-RELATED"/>
    <property type="match status" value="1"/>
</dbReference>
<keyword evidence="2" id="KW-0378">Hydrolase</keyword>
<gene>
    <name evidence="2" type="ORF">QO010_002299</name>
</gene>
<sequence length="315" mass="34670">MTAPLVDIPEAPVPDHGTADWFSGADGSRLRAALFSPEGKARGSVVVSPGRSEPIEKYFEVVQELLDRGFVVLVHDWRGQGLSHRPLADRFKGHTAGMAEYLSDFKILLDLYEPRLPKPWIMLSHSMGGCLTALALGHGETRFAAALLSAPMLGLLTGGQPKPVVRLLTWTMMKTGKAQDYILGDPGNPHDNDFETNILTHDKARFDRFRAQVEANPDLKLGAGTWSWLNFALDASAWLKKDAGMTRIGIPVTVIGAGEERLVDNADQRVITARIPKGKYLEIPGAYHELLQETDDIRAQVWREFDALADVAAPR</sequence>